<sequence>MIAKSSIGPSVVLFGIIPRAFRKEICIAASISLEHSEAVELAAATTVATVPNLVEPFPLKEFTASLWAFRTN</sequence>
<name>A0A392PFF2_9FABA</name>
<evidence type="ECO:0000313" key="1">
    <source>
        <dbReference type="EMBL" id="MCI09595.1"/>
    </source>
</evidence>
<keyword evidence="2" id="KW-1185">Reference proteome</keyword>
<reference evidence="1 2" key="1">
    <citation type="journal article" date="2018" name="Front. Plant Sci.">
        <title>Red Clover (Trifolium pratense) and Zigzag Clover (T. medium) - A Picture of Genomic Similarities and Differences.</title>
        <authorList>
            <person name="Dluhosova J."/>
            <person name="Istvanek J."/>
            <person name="Nedelnik J."/>
            <person name="Repkova J."/>
        </authorList>
    </citation>
    <scope>NUCLEOTIDE SEQUENCE [LARGE SCALE GENOMIC DNA]</scope>
    <source>
        <strain evidence="2">cv. 10/8</strain>
        <tissue evidence="1">Leaf</tissue>
    </source>
</reference>
<accession>A0A392PFF2</accession>
<dbReference type="Proteomes" id="UP000265520">
    <property type="component" value="Unassembled WGS sequence"/>
</dbReference>
<comment type="caution">
    <text evidence="1">The sequence shown here is derived from an EMBL/GenBank/DDBJ whole genome shotgun (WGS) entry which is preliminary data.</text>
</comment>
<proteinExistence type="predicted"/>
<dbReference type="EMBL" id="LXQA010073223">
    <property type="protein sequence ID" value="MCI09595.1"/>
    <property type="molecule type" value="Genomic_DNA"/>
</dbReference>
<protein>
    <submittedName>
        <fullName evidence="1">Uncharacterized protein</fullName>
    </submittedName>
</protein>
<dbReference type="AlphaFoldDB" id="A0A392PFF2"/>
<organism evidence="1 2">
    <name type="scientific">Trifolium medium</name>
    <dbReference type="NCBI Taxonomy" id="97028"/>
    <lineage>
        <taxon>Eukaryota</taxon>
        <taxon>Viridiplantae</taxon>
        <taxon>Streptophyta</taxon>
        <taxon>Embryophyta</taxon>
        <taxon>Tracheophyta</taxon>
        <taxon>Spermatophyta</taxon>
        <taxon>Magnoliopsida</taxon>
        <taxon>eudicotyledons</taxon>
        <taxon>Gunneridae</taxon>
        <taxon>Pentapetalae</taxon>
        <taxon>rosids</taxon>
        <taxon>fabids</taxon>
        <taxon>Fabales</taxon>
        <taxon>Fabaceae</taxon>
        <taxon>Papilionoideae</taxon>
        <taxon>50 kb inversion clade</taxon>
        <taxon>NPAAA clade</taxon>
        <taxon>Hologalegina</taxon>
        <taxon>IRL clade</taxon>
        <taxon>Trifolieae</taxon>
        <taxon>Trifolium</taxon>
    </lineage>
</organism>
<evidence type="ECO:0000313" key="2">
    <source>
        <dbReference type="Proteomes" id="UP000265520"/>
    </source>
</evidence>